<keyword evidence="2" id="KW-0812">Transmembrane</keyword>
<keyword evidence="4" id="KW-1185">Reference proteome</keyword>
<evidence type="ECO:0000256" key="2">
    <source>
        <dbReference type="SAM" id="Phobius"/>
    </source>
</evidence>
<keyword evidence="2" id="KW-1133">Transmembrane helix</keyword>
<proteinExistence type="predicted"/>
<name>A0ABT8NPG7_9BURK</name>
<keyword evidence="2" id="KW-0472">Membrane</keyword>
<feature type="transmembrane region" description="Helical" evidence="2">
    <location>
        <begin position="30"/>
        <end position="50"/>
    </location>
</feature>
<evidence type="ECO:0000256" key="1">
    <source>
        <dbReference type="SAM" id="MobiDB-lite"/>
    </source>
</evidence>
<evidence type="ECO:0000313" key="3">
    <source>
        <dbReference type="EMBL" id="MDN7523468.1"/>
    </source>
</evidence>
<evidence type="ECO:0000313" key="4">
    <source>
        <dbReference type="Proteomes" id="UP001172217"/>
    </source>
</evidence>
<gene>
    <name evidence="3" type="ORF">QZM70_11000</name>
</gene>
<reference evidence="3" key="1">
    <citation type="submission" date="2023-07" db="EMBL/GenBank/DDBJ databases">
        <title>A collection of bacterial strains from the Burkholderia cepacia Research Laboratory and Repository.</title>
        <authorList>
            <person name="Lipuma J."/>
            <person name="Spilker T."/>
            <person name="Caverly L."/>
        </authorList>
    </citation>
    <scope>NUCLEOTIDE SEQUENCE</scope>
    <source>
        <strain evidence="3">AU45194</strain>
    </source>
</reference>
<dbReference type="EMBL" id="JAUJQL010000005">
    <property type="protein sequence ID" value="MDN7523468.1"/>
    <property type="molecule type" value="Genomic_DNA"/>
</dbReference>
<dbReference type="Proteomes" id="UP001172217">
    <property type="component" value="Unassembled WGS sequence"/>
</dbReference>
<dbReference type="RefSeq" id="WP_125381613.1">
    <property type="nucleotide sequence ID" value="NZ_JAUJQL010000005.1"/>
</dbReference>
<sequence length="83" mass="9262">MLRITEMDGDEHDRPSRCPSPVSSARSNTMLVAFFVVALFAIIVAMHRGVTRGANAKLRARFDAEGPRGELSRRLMRDAGYRV</sequence>
<protein>
    <submittedName>
        <fullName evidence="3">Uncharacterized protein</fullName>
    </submittedName>
</protein>
<feature type="region of interest" description="Disordered" evidence="1">
    <location>
        <begin position="1"/>
        <end position="24"/>
    </location>
</feature>
<comment type="caution">
    <text evidence="3">The sequence shown here is derived from an EMBL/GenBank/DDBJ whole genome shotgun (WGS) entry which is preliminary data.</text>
</comment>
<accession>A0ABT8NPG7</accession>
<organism evidence="3 4">
    <name type="scientific">Burkholderia orbicola</name>
    <dbReference type="NCBI Taxonomy" id="2978683"/>
    <lineage>
        <taxon>Bacteria</taxon>
        <taxon>Pseudomonadati</taxon>
        <taxon>Pseudomonadota</taxon>
        <taxon>Betaproteobacteria</taxon>
        <taxon>Burkholderiales</taxon>
        <taxon>Burkholderiaceae</taxon>
        <taxon>Burkholderia</taxon>
        <taxon>Burkholderia cepacia complex</taxon>
    </lineage>
</organism>